<dbReference type="PANTHER" id="PTHR47272:SF2">
    <property type="entry name" value="PIGGYBAC TRANSPOSABLE ELEMENT-DERIVED PROTEIN 3-LIKE"/>
    <property type="match status" value="1"/>
</dbReference>
<gene>
    <name evidence="5" type="primary">LOC113499942</name>
</gene>
<dbReference type="InterPro" id="IPR038717">
    <property type="entry name" value="Tc1-like_DDE_dom"/>
</dbReference>
<dbReference type="InterPro" id="IPR036397">
    <property type="entry name" value="RNaseH_sf"/>
</dbReference>
<feature type="compositionally biased region" description="Polar residues" evidence="1">
    <location>
        <begin position="659"/>
        <end position="670"/>
    </location>
</feature>
<dbReference type="InParanoid" id="A0A7E5W6S1"/>
<name>A0A7E5W6S1_TRINI</name>
<feature type="domain" description="PiggyBac transposable element-derived protein" evidence="3">
    <location>
        <begin position="245"/>
        <end position="614"/>
    </location>
</feature>
<evidence type="ECO:0000313" key="4">
    <source>
        <dbReference type="Proteomes" id="UP000322000"/>
    </source>
</evidence>
<dbReference type="Pfam" id="PF13358">
    <property type="entry name" value="DDE_3"/>
    <property type="match status" value="1"/>
</dbReference>
<dbReference type="Pfam" id="PF13843">
    <property type="entry name" value="DDE_Tnp_1_7"/>
    <property type="match status" value="1"/>
</dbReference>
<organism evidence="4 5">
    <name type="scientific">Trichoplusia ni</name>
    <name type="common">Cabbage looper</name>
    <dbReference type="NCBI Taxonomy" id="7111"/>
    <lineage>
        <taxon>Eukaryota</taxon>
        <taxon>Metazoa</taxon>
        <taxon>Ecdysozoa</taxon>
        <taxon>Arthropoda</taxon>
        <taxon>Hexapoda</taxon>
        <taxon>Insecta</taxon>
        <taxon>Pterygota</taxon>
        <taxon>Neoptera</taxon>
        <taxon>Endopterygota</taxon>
        <taxon>Lepidoptera</taxon>
        <taxon>Glossata</taxon>
        <taxon>Ditrysia</taxon>
        <taxon>Noctuoidea</taxon>
        <taxon>Noctuidae</taxon>
        <taxon>Plusiinae</taxon>
        <taxon>Trichoplusia</taxon>
    </lineage>
</organism>
<evidence type="ECO:0000313" key="5">
    <source>
        <dbReference type="RefSeq" id="XP_026736348.1"/>
    </source>
</evidence>
<keyword evidence="4" id="KW-1185">Reference proteome</keyword>
<dbReference type="Proteomes" id="UP000322000">
    <property type="component" value="Chromosome 13"/>
</dbReference>
<dbReference type="InterPro" id="IPR029526">
    <property type="entry name" value="PGBD"/>
</dbReference>
<protein>
    <submittedName>
        <fullName evidence="5">PiggyBac transposable element-derived protein 2-like isoform X1</fullName>
    </submittedName>
</protein>
<dbReference type="OrthoDB" id="118105at2759"/>
<dbReference type="AlphaFoldDB" id="A0A7E5W6S1"/>
<evidence type="ECO:0000256" key="1">
    <source>
        <dbReference type="SAM" id="MobiDB-lite"/>
    </source>
</evidence>
<accession>A0A7E5W6S1</accession>
<sequence length="716" mass="83574">MADYHHDMNAVNFKKWLCEKLIPNLEKPSIVVMDNASYHTCQINKAPTTQTRKSDIQNWLRSQGVPFEEYLSKDELLCLVKKHKPDPIYEVDEVLKQHGHEALRLPPYHCDLNAIEMIWSLAKRRVASKNIGVTPTAHVSYVRLYYSSQRDRLMELEDEEDVGNFPTDPNLDEDPPAANVDTDMQHNLETVERSPTPTISMQNNLQTAPFNSRNLVWRVKNIIVQNAFQFAGNTEYSQEIMNLDTPFQFFSYFFGEEILRFLVDESNKYAFQKNPNFTEPVTVLELRKFIGILIFTSVYHYPSVRSYWSNITKFEPIAQTMNRNRFDKIRQIFHMNDDSKHLPIDHPQHDRLHKVRPVIDHLNKKFITVPFEHRLSLDEQMCATKIKHFMKQYLPNKPHKWGFKLYVVCSLSGYAYSFEIYSGAKDIDRLPGEPDLGAVSNTVIRLLRPVPKHVNHIIYFDNFYTNIPLLHYLTNVGIYCLGTVQRNRLGKSCKLPEKREIMKCNVPRGTYHENVASHESQEFSATSWKDNKQVLLLSTYVGAEPADTITRYEKKLKANIQVSCPRVIKEYNAHMGGVDLMDSFIGRYRIRIKSRKWTMRLFYHLLDMTVINAWVLYKKVNTVKGTLQKNIMKLADFRTELADTLCRYQSHSKNKRGRPSTNSTNRQDTTVPPKRPRTGIQVLPSTDVRFDCIGHEKIFMDSRNKCKFNNCRKLTS</sequence>
<feature type="domain" description="Tc1-like transposase DDE" evidence="2">
    <location>
        <begin position="5"/>
        <end position="128"/>
    </location>
</feature>
<dbReference type="KEGG" id="tnl:113499942"/>
<evidence type="ECO:0000259" key="2">
    <source>
        <dbReference type="Pfam" id="PF13358"/>
    </source>
</evidence>
<dbReference type="GO" id="GO:0003676">
    <property type="term" value="F:nucleic acid binding"/>
    <property type="evidence" value="ECO:0007669"/>
    <property type="project" value="InterPro"/>
</dbReference>
<dbReference type="Gene3D" id="3.30.420.10">
    <property type="entry name" value="Ribonuclease H-like superfamily/Ribonuclease H"/>
    <property type="match status" value="1"/>
</dbReference>
<dbReference type="RefSeq" id="XP_026736348.1">
    <property type="nucleotide sequence ID" value="XM_026880547.1"/>
</dbReference>
<proteinExistence type="predicted"/>
<evidence type="ECO:0000259" key="3">
    <source>
        <dbReference type="Pfam" id="PF13843"/>
    </source>
</evidence>
<dbReference type="GeneID" id="113499942"/>
<feature type="region of interest" description="Disordered" evidence="1">
    <location>
        <begin position="650"/>
        <end position="680"/>
    </location>
</feature>
<dbReference type="PANTHER" id="PTHR47272">
    <property type="entry name" value="DDE_TNP_1_7 DOMAIN-CONTAINING PROTEIN"/>
    <property type="match status" value="1"/>
</dbReference>
<reference evidence="5" key="1">
    <citation type="submission" date="2025-08" db="UniProtKB">
        <authorList>
            <consortium name="RefSeq"/>
        </authorList>
    </citation>
    <scope>IDENTIFICATION</scope>
</reference>